<dbReference type="GO" id="GO:0005737">
    <property type="term" value="C:cytoplasm"/>
    <property type="evidence" value="ECO:0007669"/>
    <property type="project" value="TreeGrafter"/>
</dbReference>
<dbReference type="RefSeq" id="XP_002621843.2">
    <property type="nucleotide sequence ID" value="XM_002621797.2"/>
</dbReference>
<dbReference type="Proteomes" id="UP000002038">
    <property type="component" value="Unassembled WGS sequence"/>
</dbReference>
<feature type="compositionally biased region" description="Gly residues" evidence="1">
    <location>
        <begin position="450"/>
        <end position="459"/>
    </location>
</feature>
<dbReference type="InterPro" id="IPR019446">
    <property type="entry name" value="BMT5-like"/>
</dbReference>
<feature type="domain" description="25S rRNA (uridine-N(3))-methyltransferase BMT5-like" evidence="2">
    <location>
        <begin position="202"/>
        <end position="415"/>
    </location>
</feature>
<feature type="compositionally biased region" description="Acidic residues" evidence="1">
    <location>
        <begin position="327"/>
        <end position="343"/>
    </location>
</feature>
<reference evidence="4" key="1">
    <citation type="journal article" date="2015" name="PLoS Genet.">
        <title>The dynamic genome and transcriptome of the human fungal pathogen Blastomyces and close relative Emmonsia.</title>
        <authorList>
            <person name="Munoz J.F."/>
            <person name="Gauthier G.M."/>
            <person name="Desjardins C.A."/>
            <person name="Gallo J.E."/>
            <person name="Holder J."/>
            <person name="Sullivan T.D."/>
            <person name="Marty A.J."/>
            <person name="Carmen J.C."/>
            <person name="Chen Z."/>
            <person name="Ding L."/>
            <person name="Gujja S."/>
            <person name="Magrini V."/>
            <person name="Misas E."/>
            <person name="Mitreva M."/>
            <person name="Priest M."/>
            <person name="Saif S."/>
            <person name="Whiston E.A."/>
            <person name="Young S."/>
            <person name="Zeng Q."/>
            <person name="Goldman W.E."/>
            <person name="Mardis E.R."/>
            <person name="Taylor J.W."/>
            <person name="McEwen J.G."/>
            <person name="Clay O.K."/>
            <person name="Klein B.S."/>
            <person name="Cuomo C.A."/>
        </authorList>
    </citation>
    <scope>NUCLEOTIDE SEQUENCE [LARGE SCALE GENOMIC DNA]</scope>
    <source>
        <strain evidence="4">SLH14081</strain>
    </source>
</reference>
<feature type="compositionally biased region" description="Low complexity" evidence="1">
    <location>
        <begin position="72"/>
        <end position="81"/>
    </location>
</feature>
<feature type="region of interest" description="Disordered" evidence="1">
    <location>
        <begin position="448"/>
        <end position="480"/>
    </location>
</feature>
<dbReference type="KEGG" id="bgh:BDBG_07682"/>
<dbReference type="VEuPathDB" id="FungiDB:BDBG_07682"/>
<dbReference type="GO" id="GO:0070475">
    <property type="term" value="P:rRNA base methylation"/>
    <property type="evidence" value="ECO:0007669"/>
    <property type="project" value="InterPro"/>
</dbReference>
<feature type="region of interest" description="Disordered" evidence="1">
    <location>
        <begin position="146"/>
        <end position="207"/>
    </location>
</feature>
<dbReference type="PANTHER" id="PTHR11538">
    <property type="entry name" value="PHENYLALANYL-TRNA SYNTHETASE"/>
    <property type="match status" value="1"/>
</dbReference>
<protein>
    <recommendedName>
        <fullName evidence="2">25S rRNA (uridine-N(3))-methyltransferase BMT5-like domain-containing protein</fullName>
    </recommendedName>
</protein>
<organism evidence="3 4">
    <name type="scientific">Blastomyces gilchristii (strain SLH14081)</name>
    <name type="common">Blastomyces dermatitidis</name>
    <dbReference type="NCBI Taxonomy" id="559298"/>
    <lineage>
        <taxon>Eukaryota</taxon>
        <taxon>Fungi</taxon>
        <taxon>Dikarya</taxon>
        <taxon>Ascomycota</taxon>
        <taxon>Pezizomycotina</taxon>
        <taxon>Eurotiomycetes</taxon>
        <taxon>Eurotiomycetidae</taxon>
        <taxon>Onygenales</taxon>
        <taxon>Ajellomycetaceae</taxon>
        <taxon>Blastomyces</taxon>
    </lineage>
</organism>
<name>A0A179V139_BLAGS</name>
<evidence type="ECO:0000256" key="1">
    <source>
        <dbReference type="SAM" id="MobiDB-lite"/>
    </source>
</evidence>
<evidence type="ECO:0000313" key="4">
    <source>
        <dbReference type="Proteomes" id="UP000002038"/>
    </source>
</evidence>
<dbReference type="GO" id="GO:0070042">
    <property type="term" value="F:rRNA (uridine-N3-)-methyltransferase activity"/>
    <property type="evidence" value="ECO:0007669"/>
    <property type="project" value="InterPro"/>
</dbReference>
<keyword evidence="4" id="KW-1185">Reference proteome</keyword>
<dbReference type="AlphaFoldDB" id="A0A179V139"/>
<feature type="region of interest" description="Disordered" evidence="1">
    <location>
        <begin position="1"/>
        <end position="88"/>
    </location>
</feature>
<evidence type="ECO:0000259" key="2">
    <source>
        <dbReference type="Pfam" id="PF10354"/>
    </source>
</evidence>
<gene>
    <name evidence="3" type="ORF">BDBG_07682</name>
</gene>
<sequence length="480" mass="52483">MGKSKKPRITNFHHLDRHKSRSSTAAVNSRAGGAGPGGHKKMKSFSRVSTSAPAFKDAQGSGSAKEKPNSKNANANANANAQSRPPTIPFQKRDRILLVGEGDFSFALSLAVHYGCKNLLATSYDAEQALYEKYPQAKLHIEKLCSRGSETSSSPSKILKRKREQIEGFESDDRNNEEREERDAKDENLNPKTQDIEKRPETQDAKNQVPKVLFSIDARKLGSGPAGGGQAIRNGFPRATAPLPAGKNKNHRPWKDAINSPQHQNHQQHTGRGGPWDIICFNFPHVGGLSTDVNRQVRANQELLVSFFKACIPLLSEPVVLPTTSQDGDDGDGDECDDDDDDWPDSHSEPSTGSDIEKEEKQHPRTTPGQILVSLFEGEPYTLWNIRDLARHAGLRVVTSFRFPWASYPGYSHARTIGEIEKRNGGPGRGGWRGEDREARMYVFEKRGAEGVGGAGAAGGKKSKKGGKGRGGENSDDDSD</sequence>
<feature type="compositionally biased region" description="Basic and acidic residues" evidence="1">
    <location>
        <begin position="171"/>
        <end position="204"/>
    </location>
</feature>
<accession>A0A179V139</accession>
<dbReference type="STRING" id="559298.A0A179V139"/>
<dbReference type="PANTHER" id="PTHR11538:SF26">
    <property type="entry name" value="FERREDOXIN-FOLD ANTICODON-BINDING DOMAIN-CONTAINING PROTEIN 1"/>
    <property type="match status" value="1"/>
</dbReference>
<dbReference type="EMBL" id="GG657467">
    <property type="protein sequence ID" value="OAT12322.1"/>
    <property type="molecule type" value="Genomic_DNA"/>
</dbReference>
<feature type="region of interest" description="Disordered" evidence="1">
    <location>
        <begin position="322"/>
        <end position="367"/>
    </location>
</feature>
<evidence type="ECO:0000313" key="3">
    <source>
        <dbReference type="EMBL" id="OAT12322.1"/>
    </source>
</evidence>
<dbReference type="GeneID" id="8502267"/>
<dbReference type="Pfam" id="PF10354">
    <property type="entry name" value="BMT5-like"/>
    <property type="match status" value="2"/>
</dbReference>
<dbReference type="OrthoDB" id="273345at2759"/>
<feature type="domain" description="25S rRNA (uridine-N(3))-methyltransferase BMT5-like" evidence="2">
    <location>
        <begin position="97"/>
        <end position="150"/>
    </location>
</feature>
<proteinExistence type="predicted"/>